<keyword evidence="3" id="KW-1185">Reference proteome</keyword>
<name>A0A6J1W4M3_9SAUR</name>
<accession>A0A6J1W4M3</accession>
<dbReference type="Gene3D" id="1.20.140.10">
    <property type="entry name" value="Butyryl-CoA Dehydrogenase, subunit A, domain 3"/>
    <property type="match status" value="1"/>
</dbReference>
<organism evidence="3 4">
    <name type="scientific">Notechis scutatus</name>
    <name type="common">mainland tiger snake</name>
    <dbReference type="NCBI Taxonomy" id="8663"/>
    <lineage>
        <taxon>Eukaryota</taxon>
        <taxon>Metazoa</taxon>
        <taxon>Chordata</taxon>
        <taxon>Craniata</taxon>
        <taxon>Vertebrata</taxon>
        <taxon>Euteleostomi</taxon>
        <taxon>Lepidosauria</taxon>
        <taxon>Squamata</taxon>
        <taxon>Bifurcata</taxon>
        <taxon>Unidentata</taxon>
        <taxon>Episquamata</taxon>
        <taxon>Toxicofera</taxon>
        <taxon>Serpentes</taxon>
        <taxon>Colubroidea</taxon>
        <taxon>Elapidae</taxon>
        <taxon>Hydrophiinae</taxon>
        <taxon>Notechis</taxon>
    </lineage>
</organism>
<reference evidence="4" key="1">
    <citation type="submission" date="2025-08" db="UniProtKB">
        <authorList>
            <consortium name="RefSeq"/>
        </authorList>
    </citation>
    <scope>IDENTIFICATION</scope>
</reference>
<dbReference type="InterPro" id="IPR052904">
    <property type="entry name" value="Acyl-CoA_dehydrogenase-like"/>
</dbReference>
<evidence type="ECO:0000313" key="4">
    <source>
        <dbReference type="RefSeq" id="XP_026550271.1"/>
    </source>
</evidence>
<feature type="domain" description="Acyl-CoA dehydrogenase/oxidase C-terminal" evidence="2">
    <location>
        <begin position="2"/>
        <end position="86"/>
    </location>
</feature>
<dbReference type="GO" id="GO:0003995">
    <property type="term" value="F:acyl-CoA dehydrogenase activity"/>
    <property type="evidence" value="ECO:0007669"/>
    <property type="project" value="TreeGrafter"/>
</dbReference>
<keyword evidence="1" id="KW-0285">Flavoprotein</keyword>
<dbReference type="KEGG" id="nss:113432316"/>
<dbReference type="AlphaFoldDB" id="A0A6J1W4M3"/>
<dbReference type="InterPro" id="IPR009075">
    <property type="entry name" value="AcylCo_DH/oxidase_C"/>
</dbReference>
<evidence type="ECO:0000313" key="3">
    <source>
        <dbReference type="Proteomes" id="UP000504612"/>
    </source>
</evidence>
<evidence type="ECO:0000256" key="1">
    <source>
        <dbReference type="ARBA" id="ARBA00022630"/>
    </source>
</evidence>
<dbReference type="PANTHER" id="PTHR42707">
    <property type="entry name" value="ACYL-COA DEHYDROGENASE"/>
    <property type="match status" value="1"/>
</dbReference>
<evidence type="ECO:0000259" key="2">
    <source>
        <dbReference type="Pfam" id="PF00441"/>
    </source>
</evidence>
<protein>
    <submittedName>
        <fullName evidence="4">Acyl-CoA dehydrogenase family member 11-like</fullName>
    </submittedName>
</protein>
<dbReference type="SUPFAM" id="SSF47203">
    <property type="entry name" value="Acyl-CoA dehydrogenase C-terminal domain-like"/>
    <property type="match status" value="1"/>
</dbReference>
<proteinExistence type="predicted"/>
<dbReference type="Pfam" id="PF00441">
    <property type="entry name" value="Acyl-CoA_dh_1"/>
    <property type="match status" value="1"/>
</dbReference>
<dbReference type="GeneID" id="113432316"/>
<sequence length="109" mass="12119">MELARLLGLEETKMATEQEKHMLRLLIPLAKLYTAKQAIAVASEGLECFGGQGFMEDTELPVVLRDIQALSIWEGTTNILCLDVLRCIFKSQGKVLDVFFSTAQVSTNK</sequence>
<gene>
    <name evidence="4" type="primary">LOC113432316</name>
</gene>
<dbReference type="Proteomes" id="UP000504612">
    <property type="component" value="Unplaced"/>
</dbReference>
<dbReference type="RefSeq" id="XP_026550271.1">
    <property type="nucleotide sequence ID" value="XM_026694486.1"/>
</dbReference>
<dbReference type="InterPro" id="IPR036250">
    <property type="entry name" value="AcylCo_DH-like_C"/>
</dbReference>
<dbReference type="PANTHER" id="PTHR42707:SF2">
    <property type="entry name" value="ACD11 DEHYDROGENASE"/>
    <property type="match status" value="1"/>
</dbReference>